<sequence length="145" mass="16284">MTPEIVNDSDTNIQPSPLPRSTRNGLFTPSSPTSHKYQHKVDLTPSDIDPLPFNLSHKNSHDAPSTPTQSIRLNNEQQPNIELPSTPLGQMLPPLDTELNIPFALRQNTRKHNRTEGIDESTPLKRQRRSAIYSDLEDDGKSPRS</sequence>
<accession>A0ABR1GPL6</accession>
<proteinExistence type="predicted"/>
<evidence type="ECO:0000256" key="1">
    <source>
        <dbReference type="SAM" id="MobiDB-lite"/>
    </source>
</evidence>
<feature type="compositionally biased region" description="Polar residues" evidence="1">
    <location>
        <begin position="62"/>
        <end position="80"/>
    </location>
</feature>
<dbReference type="Proteomes" id="UP001498476">
    <property type="component" value="Unassembled WGS sequence"/>
</dbReference>
<gene>
    <name evidence="2" type="ORF">QQX98_010515</name>
</gene>
<organism evidence="2 3">
    <name type="scientific">Neonectria punicea</name>
    <dbReference type="NCBI Taxonomy" id="979145"/>
    <lineage>
        <taxon>Eukaryota</taxon>
        <taxon>Fungi</taxon>
        <taxon>Dikarya</taxon>
        <taxon>Ascomycota</taxon>
        <taxon>Pezizomycotina</taxon>
        <taxon>Sordariomycetes</taxon>
        <taxon>Hypocreomycetidae</taxon>
        <taxon>Hypocreales</taxon>
        <taxon>Nectriaceae</taxon>
        <taxon>Neonectria</taxon>
    </lineage>
</organism>
<feature type="region of interest" description="Disordered" evidence="1">
    <location>
        <begin position="1"/>
        <end position="145"/>
    </location>
</feature>
<evidence type="ECO:0000313" key="2">
    <source>
        <dbReference type="EMBL" id="KAK7403712.1"/>
    </source>
</evidence>
<dbReference type="EMBL" id="JAZAVJ010000233">
    <property type="protein sequence ID" value="KAK7403712.1"/>
    <property type="molecule type" value="Genomic_DNA"/>
</dbReference>
<keyword evidence="3" id="KW-1185">Reference proteome</keyword>
<feature type="compositionally biased region" description="Polar residues" evidence="1">
    <location>
        <begin position="8"/>
        <end position="35"/>
    </location>
</feature>
<reference evidence="2 3" key="1">
    <citation type="journal article" date="2025" name="Microbiol. Resour. Announc.">
        <title>Draft genome sequences for Neonectria magnoliae and Neonectria punicea, canker pathogens of Liriodendron tulipifera and Acer saccharum in West Virginia.</title>
        <authorList>
            <person name="Petronek H.M."/>
            <person name="Kasson M.T."/>
            <person name="Metheny A.M."/>
            <person name="Stauder C.M."/>
            <person name="Lovett B."/>
            <person name="Lynch S.C."/>
            <person name="Garnas J.R."/>
            <person name="Kasson L.R."/>
            <person name="Stajich J.E."/>
        </authorList>
    </citation>
    <scope>NUCLEOTIDE SEQUENCE [LARGE SCALE GENOMIC DNA]</scope>
    <source>
        <strain evidence="2 3">NRRL 64653</strain>
    </source>
</reference>
<comment type="caution">
    <text evidence="2">The sequence shown here is derived from an EMBL/GenBank/DDBJ whole genome shotgun (WGS) entry which is preliminary data.</text>
</comment>
<name>A0ABR1GPL6_9HYPO</name>
<evidence type="ECO:0000313" key="3">
    <source>
        <dbReference type="Proteomes" id="UP001498476"/>
    </source>
</evidence>
<protein>
    <submittedName>
        <fullName evidence="2">Uncharacterized protein</fullName>
    </submittedName>
</protein>